<dbReference type="EMBL" id="WBMT01000020">
    <property type="protein sequence ID" value="KAB2343132.1"/>
    <property type="molecule type" value="Genomic_DNA"/>
</dbReference>
<dbReference type="Proteomes" id="UP000468735">
    <property type="component" value="Unassembled WGS sequence"/>
</dbReference>
<dbReference type="AlphaFoldDB" id="A0A6H9YSC2"/>
<dbReference type="OrthoDB" id="5178168at2"/>
<keyword evidence="1" id="KW-0812">Transmembrane</keyword>
<evidence type="ECO:0000256" key="1">
    <source>
        <dbReference type="SAM" id="Phobius"/>
    </source>
</evidence>
<feature type="transmembrane region" description="Helical" evidence="1">
    <location>
        <begin position="227"/>
        <end position="246"/>
    </location>
</feature>
<keyword evidence="1" id="KW-0472">Membrane</keyword>
<keyword evidence="1" id="KW-1133">Transmembrane helix</keyword>
<reference evidence="2 3" key="1">
    <citation type="submission" date="2019-09" db="EMBL/GenBank/DDBJ databases">
        <title>Actinomadura physcomitrii sp. nov., a novel actinomycete isolated from moss [Physcomitrium sphaericum (Ludw) Fuernr].</title>
        <authorList>
            <person name="Zhuang X."/>
            <person name="Liu C."/>
        </authorList>
    </citation>
    <scope>NUCLEOTIDE SEQUENCE [LARGE SCALE GENOMIC DNA]</scope>
    <source>
        <strain evidence="2 3">HMC1</strain>
    </source>
</reference>
<evidence type="ECO:0000313" key="2">
    <source>
        <dbReference type="EMBL" id="KAB2343132.1"/>
    </source>
</evidence>
<feature type="transmembrane region" description="Helical" evidence="1">
    <location>
        <begin position="167"/>
        <end position="194"/>
    </location>
</feature>
<sequence length="537" mass="58356">MPSAPGAGRRWREWLDPRRPVMAATLTAGILHLVWGFYLANNGGDLAAQAAWTTFARKHPEASYNLAWYGGMHPASYSVLSPYLMGWFGIRTVAAVAGTLSATLTALLLVRFKAPMAMAAALWAAFAISCNSASGRVTFGLGLLFALAAVFPAFSPRGTPPLRAAGMLLLGVLATLASPVAGLFVLVLAAALFLTGRRRAGLMLALGPPLVVATTSALFPFYGKQPISTTAIVLPTLASVVAVTLCAPRSWRVVRVGAGVYLLGILLTWAIPSPIGSNVERLALMFGGMFLIIAVARTTDRRRLAVLCLAFMVTAVWQVVKPVDDLIHTRPAGATARYSKGLITALGQLGAARGRIEVVPLRSHWEAYGLSRHFILARGWNRQIDAHRNALFYDETLNPATYRDWLHKWAVQYVVLPEREVDWAARQEAALVRSGQPYLTEVWHDRHWRVYRVADPKPLADAPATVERISPDRMVVKVPAKGSVLLRISWSPWLSVRGPGQGCVARAGDFVRLDAPGPGRYHVQARYELPRGTPCPD</sequence>
<feature type="transmembrane region" description="Helical" evidence="1">
    <location>
        <begin position="21"/>
        <end position="40"/>
    </location>
</feature>
<feature type="transmembrane region" description="Helical" evidence="1">
    <location>
        <begin position="278"/>
        <end position="296"/>
    </location>
</feature>
<proteinExistence type="predicted"/>
<gene>
    <name evidence="2" type="ORF">F8566_36280</name>
</gene>
<organism evidence="2 3">
    <name type="scientific">Actinomadura rudentiformis</name>
    <dbReference type="NCBI Taxonomy" id="359158"/>
    <lineage>
        <taxon>Bacteria</taxon>
        <taxon>Bacillati</taxon>
        <taxon>Actinomycetota</taxon>
        <taxon>Actinomycetes</taxon>
        <taxon>Streptosporangiales</taxon>
        <taxon>Thermomonosporaceae</taxon>
        <taxon>Actinomadura</taxon>
    </lineage>
</organism>
<feature type="transmembrane region" description="Helical" evidence="1">
    <location>
        <begin position="88"/>
        <end position="110"/>
    </location>
</feature>
<feature type="transmembrane region" description="Helical" evidence="1">
    <location>
        <begin position="253"/>
        <end position="272"/>
    </location>
</feature>
<feature type="transmembrane region" description="Helical" evidence="1">
    <location>
        <begin position="201"/>
        <end position="221"/>
    </location>
</feature>
<name>A0A6H9YSC2_9ACTN</name>
<protein>
    <submittedName>
        <fullName evidence="2">MFS transporter</fullName>
    </submittedName>
</protein>
<evidence type="ECO:0000313" key="3">
    <source>
        <dbReference type="Proteomes" id="UP000468735"/>
    </source>
</evidence>
<keyword evidence="3" id="KW-1185">Reference proteome</keyword>
<feature type="transmembrane region" description="Helical" evidence="1">
    <location>
        <begin position="303"/>
        <end position="320"/>
    </location>
</feature>
<accession>A0A6H9YSC2</accession>
<comment type="caution">
    <text evidence="2">The sequence shown here is derived from an EMBL/GenBank/DDBJ whole genome shotgun (WGS) entry which is preliminary data.</text>
</comment>
<feature type="transmembrane region" description="Helical" evidence="1">
    <location>
        <begin position="122"/>
        <end position="155"/>
    </location>
</feature>